<accession>A0A0F9A396</accession>
<protein>
    <submittedName>
        <fullName evidence="1">Uncharacterized protein</fullName>
    </submittedName>
</protein>
<reference evidence="1" key="1">
    <citation type="journal article" date="2015" name="Nature">
        <title>Complex archaea that bridge the gap between prokaryotes and eukaryotes.</title>
        <authorList>
            <person name="Spang A."/>
            <person name="Saw J.H."/>
            <person name="Jorgensen S.L."/>
            <person name="Zaremba-Niedzwiedzka K."/>
            <person name="Martijn J."/>
            <person name="Lind A.E."/>
            <person name="van Eijk R."/>
            <person name="Schleper C."/>
            <person name="Guy L."/>
            <person name="Ettema T.J."/>
        </authorList>
    </citation>
    <scope>NUCLEOTIDE SEQUENCE</scope>
</reference>
<proteinExistence type="predicted"/>
<organism evidence="1">
    <name type="scientific">marine sediment metagenome</name>
    <dbReference type="NCBI Taxonomy" id="412755"/>
    <lineage>
        <taxon>unclassified sequences</taxon>
        <taxon>metagenomes</taxon>
        <taxon>ecological metagenomes</taxon>
    </lineage>
</organism>
<evidence type="ECO:0000313" key="1">
    <source>
        <dbReference type="EMBL" id="KKK66651.1"/>
    </source>
</evidence>
<dbReference type="AlphaFoldDB" id="A0A0F9A396"/>
<sequence>RDPYIIETDTVFCLTEVSDYFGHMHYVAWRVFAYLDGKKQALWGINHKARNPEELRDARLEYDWILDEPLLALADKGLISWEDYHRAII</sequence>
<feature type="non-terminal residue" evidence="1">
    <location>
        <position position="1"/>
    </location>
</feature>
<name>A0A0F9A396_9ZZZZ</name>
<comment type="caution">
    <text evidence="1">The sequence shown here is derived from an EMBL/GenBank/DDBJ whole genome shotgun (WGS) entry which is preliminary data.</text>
</comment>
<gene>
    <name evidence="1" type="ORF">LCGC14_2961930</name>
</gene>
<dbReference type="EMBL" id="LAZR01059979">
    <property type="protein sequence ID" value="KKK66651.1"/>
    <property type="molecule type" value="Genomic_DNA"/>
</dbReference>